<protein>
    <recommendedName>
        <fullName evidence="6">RNA polymerase sigma factor</fullName>
    </recommendedName>
</protein>
<sequence length="331" mass="35557">MRAAADFLPEGGAGVRAFGVTDGPAAGGGSVAAGAMAGLFAKMLARSRADGDAENRPLGASGGGAARPAGRRFGGDDEEPDSSLDDDSEVAEKAQQNEDSGVEEDMATLVLDNAALGTGPGLAGAGPQPSQEPHVAGAAAADPNSDAAIMLRVAAGDEAGFNYLVGKYHRAMINFLYRMVHNQAVAEELAQEVFLRVYRSRESYRAEAKFTTWLYRIATNLAVNNARDTKHERAAQNVYLDVPDEETGTTPEVADDRPSVEQSLLKDERMAAIRKHVMALPERQRTAVLMHKYQGLDYRQIGEVLKLSESATKSLLFRAYQTLREKLKEFV</sequence>
<dbReference type="GO" id="GO:0006352">
    <property type="term" value="P:DNA-templated transcription initiation"/>
    <property type="evidence" value="ECO:0007669"/>
    <property type="project" value="InterPro"/>
</dbReference>
<dbReference type="Pfam" id="PF08281">
    <property type="entry name" value="Sigma70_r4_2"/>
    <property type="match status" value="1"/>
</dbReference>
<evidence type="ECO:0000259" key="9">
    <source>
        <dbReference type="Pfam" id="PF08281"/>
    </source>
</evidence>
<keyword evidence="11" id="KW-1185">Reference proteome</keyword>
<dbReference type="InterPro" id="IPR014284">
    <property type="entry name" value="RNA_pol_sigma-70_dom"/>
</dbReference>
<dbReference type="Gene3D" id="1.10.1740.10">
    <property type="match status" value="1"/>
</dbReference>
<evidence type="ECO:0000259" key="8">
    <source>
        <dbReference type="Pfam" id="PF04542"/>
    </source>
</evidence>
<dbReference type="SUPFAM" id="SSF88946">
    <property type="entry name" value="Sigma2 domain of RNA polymerase sigma factors"/>
    <property type="match status" value="1"/>
</dbReference>
<keyword evidence="5 6" id="KW-0804">Transcription</keyword>
<dbReference type="InterPro" id="IPR013249">
    <property type="entry name" value="RNA_pol_sigma70_r4_t2"/>
</dbReference>
<dbReference type="InterPro" id="IPR013325">
    <property type="entry name" value="RNA_pol_sigma_r2"/>
</dbReference>
<gene>
    <name evidence="10" type="ORF">MOP44_25140</name>
</gene>
<dbReference type="GO" id="GO:0003677">
    <property type="term" value="F:DNA binding"/>
    <property type="evidence" value="ECO:0007669"/>
    <property type="project" value="UniProtKB-KW"/>
</dbReference>
<evidence type="ECO:0000256" key="7">
    <source>
        <dbReference type="SAM" id="MobiDB-lite"/>
    </source>
</evidence>
<dbReference type="NCBIfam" id="TIGR02937">
    <property type="entry name" value="sigma70-ECF"/>
    <property type="match status" value="1"/>
</dbReference>
<dbReference type="RefSeq" id="WP_260793290.1">
    <property type="nucleotide sequence ID" value="NZ_CP093313.1"/>
</dbReference>
<evidence type="ECO:0000256" key="3">
    <source>
        <dbReference type="ARBA" id="ARBA00023082"/>
    </source>
</evidence>
<dbReference type="Gene3D" id="1.10.10.10">
    <property type="entry name" value="Winged helix-like DNA-binding domain superfamily/Winged helix DNA-binding domain"/>
    <property type="match status" value="1"/>
</dbReference>
<evidence type="ECO:0000313" key="10">
    <source>
        <dbReference type="EMBL" id="UWZ83834.1"/>
    </source>
</evidence>
<dbReference type="PANTHER" id="PTHR43133">
    <property type="entry name" value="RNA POLYMERASE ECF-TYPE SIGMA FACTO"/>
    <property type="match status" value="1"/>
</dbReference>
<dbReference type="Proteomes" id="UP001059380">
    <property type="component" value="Chromosome"/>
</dbReference>
<feature type="compositionally biased region" description="Acidic residues" evidence="7">
    <location>
        <begin position="76"/>
        <end position="89"/>
    </location>
</feature>
<accession>A0A9J7BQ12</accession>
<keyword evidence="3 6" id="KW-0731">Sigma factor</keyword>
<evidence type="ECO:0000256" key="1">
    <source>
        <dbReference type="ARBA" id="ARBA00010641"/>
    </source>
</evidence>
<reference evidence="10" key="1">
    <citation type="submission" date="2021-04" db="EMBL/GenBank/DDBJ databases">
        <title>Phylogenetic analysis of Acidobacteriaceae.</title>
        <authorList>
            <person name="Qiu L."/>
            <person name="Zhang Q."/>
        </authorList>
    </citation>
    <scope>NUCLEOTIDE SEQUENCE</scope>
    <source>
        <strain evidence="10">DSM 25168</strain>
    </source>
</reference>
<evidence type="ECO:0000256" key="5">
    <source>
        <dbReference type="ARBA" id="ARBA00023163"/>
    </source>
</evidence>
<dbReference type="Pfam" id="PF04542">
    <property type="entry name" value="Sigma70_r2"/>
    <property type="match status" value="1"/>
</dbReference>
<dbReference type="CDD" id="cd06171">
    <property type="entry name" value="Sigma70_r4"/>
    <property type="match status" value="1"/>
</dbReference>
<evidence type="ECO:0000256" key="6">
    <source>
        <dbReference type="RuleBase" id="RU000716"/>
    </source>
</evidence>
<feature type="domain" description="RNA polymerase sigma factor 70 region 4 type 2" evidence="9">
    <location>
        <begin position="275"/>
        <end position="323"/>
    </location>
</feature>
<dbReference type="InterPro" id="IPR013324">
    <property type="entry name" value="RNA_pol_sigma_r3/r4-like"/>
</dbReference>
<dbReference type="KEGG" id="orp:MOP44_25140"/>
<dbReference type="InterPro" id="IPR007627">
    <property type="entry name" value="RNA_pol_sigma70_r2"/>
</dbReference>
<keyword evidence="4 6" id="KW-0238">DNA-binding</keyword>
<dbReference type="PANTHER" id="PTHR43133:SF8">
    <property type="entry name" value="RNA POLYMERASE SIGMA FACTOR HI_1459-RELATED"/>
    <property type="match status" value="1"/>
</dbReference>
<dbReference type="EMBL" id="CP093313">
    <property type="protein sequence ID" value="UWZ83834.1"/>
    <property type="molecule type" value="Genomic_DNA"/>
</dbReference>
<dbReference type="InterPro" id="IPR036388">
    <property type="entry name" value="WH-like_DNA-bd_sf"/>
</dbReference>
<keyword evidence="2 6" id="KW-0805">Transcription regulation</keyword>
<proteinExistence type="inferred from homology"/>
<dbReference type="GO" id="GO:0016987">
    <property type="term" value="F:sigma factor activity"/>
    <property type="evidence" value="ECO:0007669"/>
    <property type="project" value="UniProtKB-KW"/>
</dbReference>
<feature type="region of interest" description="Disordered" evidence="7">
    <location>
        <begin position="118"/>
        <end position="140"/>
    </location>
</feature>
<dbReference type="InterPro" id="IPR039425">
    <property type="entry name" value="RNA_pol_sigma-70-like"/>
</dbReference>
<feature type="region of interest" description="Disordered" evidence="7">
    <location>
        <begin position="48"/>
        <end position="103"/>
    </location>
</feature>
<dbReference type="PROSITE" id="PS01063">
    <property type="entry name" value="SIGMA70_ECF"/>
    <property type="match status" value="1"/>
</dbReference>
<feature type="domain" description="RNA polymerase sigma-70 region 2" evidence="8">
    <location>
        <begin position="164"/>
        <end position="230"/>
    </location>
</feature>
<evidence type="ECO:0000256" key="4">
    <source>
        <dbReference type="ARBA" id="ARBA00023125"/>
    </source>
</evidence>
<evidence type="ECO:0000256" key="2">
    <source>
        <dbReference type="ARBA" id="ARBA00023015"/>
    </source>
</evidence>
<dbReference type="InterPro" id="IPR000838">
    <property type="entry name" value="RNA_pol_sigma70_ECF_CS"/>
</dbReference>
<dbReference type="AlphaFoldDB" id="A0A9J7BQ12"/>
<organism evidence="10 11">
    <name type="scientific">Occallatibacter riparius</name>
    <dbReference type="NCBI Taxonomy" id="1002689"/>
    <lineage>
        <taxon>Bacteria</taxon>
        <taxon>Pseudomonadati</taxon>
        <taxon>Acidobacteriota</taxon>
        <taxon>Terriglobia</taxon>
        <taxon>Terriglobales</taxon>
        <taxon>Acidobacteriaceae</taxon>
        <taxon>Occallatibacter</taxon>
    </lineage>
</organism>
<dbReference type="SUPFAM" id="SSF88659">
    <property type="entry name" value="Sigma3 and sigma4 domains of RNA polymerase sigma factors"/>
    <property type="match status" value="1"/>
</dbReference>
<name>A0A9J7BQ12_9BACT</name>
<comment type="similarity">
    <text evidence="1 6">Belongs to the sigma-70 factor family. ECF subfamily.</text>
</comment>
<evidence type="ECO:0000313" key="11">
    <source>
        <dbReference type="Proteomes" id="UP001059380"/>
    </source>
</evidence>